<dbReference type="InterPro" id="IPR013325">
    <property type="entry name" value="RNA_pol_sigma_r2"/>
</dbReference>
<dbReference type="RefSeq" id="WP_170230334.1">
    <property type="nucleotide sequence ID" value="NZ_BJXX01000153.1"/>
</dbReference>
<gene>
    <name evidence="2" type="ORF">ADA01nite_32870</name>
</gene>
<dbReference type="GO" id="GO:0006352">
    <property type="term" value="P:DNA-templated transcription initiation"/>
    <property type="evidence" value="ECO:0007669"/>
    <property type="project" value="InterPro"/>
</dbReference>
<dbReference type="Proteomes" id="UP000321157">
    <property type="component" value="Unassembled WGS sequence"/>
</dbReference>
<dbReference type="SUPFAM" id="SSF88946">
    <property type="entry name" value="Sigma2 domain of RNA polymerase sigma factors"/>
    <property type="match status" value="1"/>
</dbReference>
<name>A0A511VA77_9BACL</name>
<comment type="caution">
    <text evidence="2">The sequence shown here is derived from an EMBL/GenBank/DDBJ whole genome shotgun (WGS) entry which is preliminary data.</text>
</comment>
<dbReference type="InterPro" id="IPR024760">
    <property type="entry name" value="HTH_dom_conjug_TS-like"/>
</dbReference>
<dbReference type="Gene3D" id="1.10.1740.10">
    <property type="match status" value="1"/>
</dbReference>
<proteinExistence type="predicted"/>
<evidence type="ECO:0000313" key="3">
    <source>
        <dbReference type="Proteomes" id="UP000321157"/>
    </source>
</evidence>
<sequence length="85" mass="9890">MYTTIDLPELVKEAQTDNKESLARVIEAFRPKLQASLYQTSVQEREDLAQELSVKLIEAIQHYNLESTPGFYDFLNQIEGRDRRS</sequence>
<organism evidence="2 3">
    <name type="scientific">Aneurinibacillus danicus</name>
    <dbReference type="NCBI Taxonomy" id="267746"/>
    <lineage>
        <taxon>Bacteria</taxon>
        <taxon>Bacillati</taxon>
        <taxon>Bacillota</taxon>
        <taxon>Bacilli</taxon>
        <taxon>Bacillales</taxon>
        <taxon>Paenibacillaceae</taxon>
        <taxon>Aneurinibacillus group</taxon>
        <taxon>Aneurinibacillus</taxon>
    </lineage>
</organism>
<accession>A0A511VA77</accession>
<reference evidence="2 3" key="1">
    <citation type="submission" date="2019-07" db="EMBL/GenBank/DDBJ databases">
        <title>Whole genome shotgun sequence of Aneurinibacillus danicus NBRC 102444.</title>
        <authorList>
            <person name="Hosoyama A."/>
            <person name="Uohara A."/>
            <person name="Ohji S."/>
            <person name="Ichikawa N."/>
        </authorList>
    </citation>
    <scope>NUCLEOTIDE SEQUENCE [LARGE SCALE GENOMIC DNA]</scope>
    <source>
        <strain evidence="2 3">NBRC 102444</strain>
    </source>
</reference>
<feature type="domain" description="Helix-turn-helix conjugative transposon-like" evidence="1">
    <location>
        <begin position="9"/>
        <end position="63"/>
    </location>
</feature>
<evidence type="ECO:0000313" key="2">
    <source>
        <dbReference type="EMBL" id="GEN35827.1"/>
    </source>
</evidence>
<protein>
    <recommendedName>
        <fullName evidence="1">Helix-turn-helix conjugative transposon-like domain-containing protein</fullName>
    </recommendedName>
</protein>
<dbReference type="EMBL" id="BJXX01000153">
    <property type="protein sequence ID" value="GEN35827.1"/>
    <property type="molecule type" value="Genomic_DNA"/>
</dbReference>
<dbReference type="AlphaFoldDB" id="A0A511VA77"/>
<dbReference type="GO" id="GO:0003700">
    <property type="term" value="F:DNA-binding transcription factor activity"/>
    <property type="evidence" value="ECO:0007669"/>
    <property type="project" value="InterPro"/>
</dbReference>
<evidence type="ECO:0000259" key="1">
    <source>
        <dbReference type="Pfam" id="PF12645"/>
    </source>
</evidence>
<keyword evidence="3" id="KW-1185">Reference proteome</keyword>
<dbReference type="Pfam" id="PF12645">
    <property type="entry name" value="HTH_16"/>
    <property type="match status" value="1"/>
</dbReference>